<dbReference type="PANTHER" id="PTHR33204">
    <property type="entry name" value="TRANSCRIPTIONAL REGULATOR, MARR FAMILY"/>
    <property type="match status" value="1"/>
</dbReference>
<gene>
    <name evidence="5" type="ORF">CX676_12260</name>
</gene>
<evidence type="ECO:0000259" key="4">
    <source>
        <dbReference type="PROSITE" id="PS51118"/>
    </source>
</evidence>
<dbReference type="InterPro" id="IPR036388">
    <property type="entry name" value="WH-like_DNA-bd_sf"/>
</dbReference>
<organism evidence="5 6">
    <name type="scientific">Paracoccus zhejiangensis</name>
    <dbReference type="NCBI Taxonomy" id="1077935"/>
    <lineage>
        <taxon>Bacteria</taxon>
        <taxon>Pseudomonadati</taxon>
        <taxon>Pseudomonadota</taxon>
        <taxon>Alphaproteobacteria</taxon>
        <taxon>Rhodobacterales</taxon>
        <taxon>Paracoccaceae</taxon>
        <taxon>Paracoccus</taxon>
    </lineage>
</organism>
<dbReference type="PANTHER" id="PTHR33204:SF29">
    <property type="entry name" value="TRANSCRIPTIONAL REGULATOR"/>
    <property type="match status" value="1"/>
</dbReference>
<evidence type="ECO:0000256" key="1">
    <source>
        <dbReference type="ARBA" id="ARBA00023015"/>
    </source>
</evidence>
<keyword evidence="3" id="KW-0804">Transcription</keyword>
<dbReference type="AlphaFoldDB" id="A0A2H5EZX6"/>
<evidence type="ECO:0000256" key="2">
    <source>
        <dbReference type="ARBA" id="ARBA00023125"/>
    </source>
</evidence>
<dbReference type="Pfam" id="PF01638">
    <property type="entry name" value="HxlR"/>
    <property type="match status" value="1"/>
</dbReference>
<keyword evidence="2" id="KW-0238">DNA-binding</keyword>
<sequence length="108" mass="11879">MSDDLKACPVAATLKVIGGKWTPLILFNLKDQPIRFNALRRAIPEITQRMLTLELRALEADGVVARKVFETVPPHVEYSLTPRGQTLAPIIEAMEVWGTDQLARGAAG</sequence>
<evidence type="ECO:0000313" key="6">
    <source>
        <dbReference type="Proteomes" id="UP000234530"/>
    </source>
</evidence>
<proteinExistence type="predicted"/>
<dbReference type="PROSITE" id="PS51118">
    <property type="entry name" value="HTH_HXLR"/>
    <property type="match status" value="1"/>
</dbReference>
<dbReference type="RefSeq" id="WP_101752876.1">
    <property type="nucleotide sequence ID" value="NZ_CP025430.1"/>
</dbReference>
<name>A0A2H5EZX6_9RHOB</name>
<feature type="domain" description="HTH hxlR-type" evidence="4">
    <location>
        <begin position="8"/>
        <end position="106"/>
    </location>
</feature>
<dbReference type="InterPro" id="IPR002577">
    <property type="entry name" value="HTH_HxlR"/>
</dbReference>
<dbReference type="Gene3D" id="1.10.10.10">
    <property type="entry name" value="Winged helix-like DNA-binding domain superfamily/Winged helix DNA-binding domain"/>
    <property type="match status" value="1"/>
</dbReference>
<dbReference type="GO" id="GO:0003677">
    <property type="term" value="F:DNA binding"/>
    <property type="evidence" value="ECO:0007669"/>
    <property type="project" value="UniProtKB-KW"/>
</dbReference>
<reference evidence="5 6" key="1">
    <citation type="journal article" date="2013" name="Antonie Van Leeuwenhoek">
        <title>Paracoccus zhejiangensis sp. nov., isolated from activated sludge in wastewater-treatment system.</title>
        <authorList>
            <person name="Wu Z.G."/>
            <person name="Zhang D.F."/>
            <person name="Liu Y.L."/>
            <person name="Wang F."/>
            <person name="Jiang X."/>
            <person name="Li C."/>
            <person name="Li S.P."/>
            <person name="Hong Q."/>
            <person name="Li W.J."/>
        </authorList>
    </citation>
    <scope>NUCLEOTIDE SEQUENCE [LARGE SCALE GENOMIC DNA]</scope>
    <source>
        <strain evidence="5 6">J6</strain>
    </source>
</reference>
<dbReference type="Proteomes" id="UP000234530">
    <property type="component" value="Chromosome"/>
</dbReference>
<dbReference type="InterPro" id="IPR036390">
    <property type="entry name" value="WH_DNA-bd_sf"/>
</dbReference>
<dbReference type="SUPFAM" id="SSF46785">
    <property type="entry name" value="Winged helix' DNA-binding domain"/>
    <property type="match status" value="1"/>
</dbReference>
<dbReference type="OrthoDB" id="9800350at2"/>
<dbReference type="EMBL" id="CP025430">
    <property type="protein sequence ID" value="AUH64847.1"/>
    <property type="molecule type" value="Genomic_DNA"/>
</dbReference>
<accession>A0A2H5EZX6</accession>
<dbReference type="KEGG" id="pzh:CX676_12260"/>
<evidence type="ECO:0000313" key="5">
    <source>
        <dbReference type="EMBL" id="AUH64847.1"/>
    </source>
</evidence>
<keyword evidence="1" id="KW-0805">Transcription regulation</keyword>
<protein>
    <submittedName>
        <fullName evidence="5">Transcriptional regulator</fullName>
    </submittedName>
</protein>
<evidence type="ECO:0000256" key="3">
    <source>
        <dbReference type="ARBA" id="ARBA00023163"/>
    </source>
</evidence>
<keyword evidence="6" id="KW-1185">Reference proteome</keyword>